<gene>
    <name evidence="2" type="ORF">KR76_00077</name>
</gene>
<keyword evidence="3" id="KW-1185">Reference proteome</keyword>
<sequence length="48" mass="5267">MAVVRREQGRQGVARRPSAPLVRRGRGSGLLEDAVSVGMGSRGRQRRH</sequence>
<proteinExistence type="predicted"/>
<name>A0A0C5XBV8_NOCSI</name>
<protein>
    <submittedName>
        <fullName evidence="2">Uncharacterized protein</fullName>
    </submittedName>
</protein>
<dbReference type="Proteomes" id="UP000030300">
    <property type="component" value="Chromosome"/>
</dbReference>
<evidence type="ECO:0000313" key="2">
    <source>
        <dbReference type="EMBL" id="AJR18279.1"/>
    </source>
</evidence>
<reference evidence="2 3" key="1">
    <citation type="journal article" date="2015" name="Genome Announc.">
        <title>Complete Genome Sequence of Steroid-Transforming Nocardioides simplex VKM Ac-2033D.</title>
        <authorList>
            <person name="Shtratnikova V.Y."/>
            <person name="Schelkunov M.I."/>
            <person name="Pekov Y.A."/>
            <person name="Fokina V.V."/>
            <person name="Logacheva M.D."/>
            <person name="Sokolov S.L."/>
            <person name="Bragin E.Y."/>
            <person name="Ashapkin V.V."/>
            <person name="Donova M.V."/>
        </authorList>
    </citation>
    <scope>NUCLEOTIDE SEQUENCE [LARGE SCALE GENOMIC DNA]</scope>
    <source>
        <strain evidence="2 3">VKM Ac-2033D</strain>
    </source>
</reference>
<evidence type="ECO:0000256" key="1">
    <source>
        <dbReference type="SAM" id="MobiDB-lite"/>
    </source>
</evidence>
<accession>A0A0C5XBV8</accession>
<dbReference type="AlphaFoldDB" id="A0A0C5XBV8"/>
<dbReference type="EMBL" id="CP009896">
    <property type="protein sequence ID" value="AJR18279.1"/>
    <property type="molecule type" value="Genomic_DNA"/>
</dbReference>
<organism evidence="2 3">
    <name type="scientific">Nocardioides simplex</name>
    <name type="common">Arthrobacter simplex</name>
    <dbReference type="NCBI Taxonomy" id="2045"/>
    <lineage>
        <taxon>Bacteria</taxon>
        <taxon>Bacillati</taxon>
        <taxon>Actinomycetota</taxon>
        <taxon>Actinomycetes</taxon>
        <taxon>Propionibacteriales</taxon>
        <taxon>Nocardioidaceae</taxon>
        <taxon>Pimelobacter</taxon>
    </lineage>
</organism>
<evidence type="ECO:0000313" key="3">
    <source>
        <dbReference type="Proteomes" id="UP000030300"/>
    </source>
</evidence>
<feature type="region of interest" description="Disordered" evidence="1">
    <location>
        <begin position="1"/>
        <end position="48"/>
    </location>
</feature>
<dbReference type="STRING" id="2045.KR76_00077"/>
<dbReference type="HOGENOM" id="CLU_3155457_0_0_11"/>
<dbReference type="KEGG" id="psim:KR76_00077"/>